<dbReference type="GeneID" id="55007230"/>
<organism evidence="1 2">
    <name type="scientific">Synechococcus phage S-P4</name>
    <dbReference type="NCBI Taxonomy" id="2484640"/>
    <lineage>
        <taxon>Viruses</taxon>
        <taxon>Duplodnaviria</taxon>
        <taxon>Heunggongvirae</taxon>
        <taxon>Uroviricota</taxon>
        <taxon>Caudoviricetes</taxon>
        <taxon>Pantevenvirales</taxon>
        <taxon>Kyanoviridae</taxon>
        <taxon>Leucotheavirus</taxon>
        <taxon>Leucotheavirus sp4</taxon>
    </lineage>
</organism>
<dbReference type="Proteomes" id="UP000281181">
    <property type="component" value="Segment"/>
</dbReference>
<evidence type="ECO:0000313" key="2">
    <source>
        <dbReference type="Proteomes" id="UP000281181"/>
    </source>
</evidence>
<name>A0A3G3M5Y9_9CAUD</name>
<evidence type="ECO:0000313" key="1">
    <source>
        <dbReference type="EMBL" id="AYR01811.1"/>
    </source>
</evidence>
<reference evidence="1 2" key="1">
    <citation type="submission" date="2018-09" db="EMBL/GenBank/DDBJ databases">
        <authorList>
            <person name="You S."/>
        </authorList>
    </citation>
    <scope>NUCLEOTIDE SEQUENCE [LARGE SCALE GENOMIC DNA]</scope>
</reference>
<protein>
    <submittedName>
        <fullName evidence="1">Uncharacterized protein</fullName>
    </submittedName>
</protein>
<dbReference type="KEGG" id="vg:55007230"/>
<dbReference type="RefSeq" id="YP_009815996.1">
    <property type="nucleotide sequence ID" value="NC_048102.1"/>
</dbReference>
<keyword evidence="2" id="KW-1185">Reference proteome</keyword>
<sequence length="68" mass="7797">MKETHMIHTSPKFIDAIATLPAFIVDTNADIDMAYDYVAEHAEVSSFVDNNKAWDMFYDAYEKTALFD</sequence>
<accession>A0A3G3M5Y9</accession>
<proteinExistence type="predicted"/>
<dbReference type="EMBL" id="MH920639">
    <property type="protein sequence ID" value="AYR01811.1"/>
    <property type="molecule type" value="Genomic_DNA"/>
</dbReference>